<dbReference type="OrthoDB" id="9111327at2"/>
<dbReference type="InterPro" id="IPR022134">
    <property type="entry name" value="DUF3667"/>
</dbReference>
<dbReference type="AlphaFoldDB" id="A0A5B7ZRH0"/>
<feature type="transmembrane region" description="Helical" evidence="2">
    <location>
        <begin position="327"/>
        <end position="347"/>
    </location>
</feature>
<dbReference type="Pfam" id="PF12412">
    <property type="entry name" value="DUF3667"/>
    <property type="match status" value="1"/>
</dbReference>
<reference evidence="3 4" key="1">
    <citation type="submission" date="2019-06" db="EMBL/GenBank/DDBJ databases">
        <title>Thermomonas aquatica sp. nov., isolated from an industrial wastewater treatment plant.</title>
        <authorList>
            <person name="Jeon J.H."/>
            <person name="Park D.-S."/>
        </authorList>
    </citation>
    <scope>NUCLEOTIDE SEQUENCE [LARGE SCALE GENOMIC DNA]</scope>
    <source>
        <strain evidence="3 4">SY21</strain>
    </source>
</reference>
<gene>
    <name evidence="3" type="ORF">FHQ07_07930</name>
</gene>
<keyword evidence="4" id="KW-1185">Reference proteome</keyword>
<name>A0A5B7ZRH0_9GAMM</name>
<feature type="transmembrane region" description="Helical" evidence="2">
    <location>
        <begin position="403"/>
        <end position="424"/>
    </location>
</feature>
<keyword evidence="2" id="KW-1133">Transmembrane helix</keyword>
<keyword evidence="2" id="KW-0472">Membrane</keyword>
<sequence length="425" mass="46649">MRKIGRRASWRGCARAAILTAKGAMPMNTTTTDAHAAANAESAANATPQAACRNCGAALLGDHCYACGQPVKGLVRPLGNLFGDLLDSVFNVDTRILRTIPPLFAKPGFLSTEYFAGRQVRYVTPVRLFFFLCIAAFFFAQLSFQIDPDTIDVDGKGNSSDIRGATTVAEVEKRRDAALAGFAEAKQNMADTPAASGIPGIEAGEQKVREEAAARIKQLQDAQAKGEPVPEAEPDENKLNLSINGKRWDPKKNPIDKAWLPAFANRWLNDQIVRGNRNIERLKQDPSAFKDAVLSAVPTTLFVLVPIFALMLKLAYLFKRRLYMEHVVVALHSHAFLCLDLLLVLLVRALEQWLAPNGGALAGLFGWVEGLLLAWMPVYLLIMQKRVYAQGWPMTLLKYCMLGFCYTILLSFAIFASMAIGLVAM</sequence>
<feature type="region of interest" description="Disordered" evidence="1">
    <location>
        <begin position="221"/>
        <end position="245"/>
    </location>
</feature>
<feature type="transmembrane region" description="Helical" evidence="2">
    <location>
        <begin position="359"/>
        <end position="382"/>
    </location>
</feature>
<evidence type="ECO:0000256" key="2">
    <source>
        <dbReference type="SAM" id="Phobius"/>
    </source>
</evidence>
<protein>
    <submittedName>
        <fullName evidence="3">DUF3667 domain-containing protein</fullName>
    </submittedName>
</protein>
<evidence type="ECO:0000313" key="4">
    <source>
        <dbReference type="Proteomes" id="UP000308149"/>
    </source>
</evidence>
<organism evidence="3 4">
    <name type="scientific">Thermomonas aquatica</name>
    <dbReference type="NCBI Taxonomy" id="2202149"/>
    <lineage>
        <taxon>Bacteria</taxon>
        <taxon>Pseudomonadati</taxon>
        <taxon>Pseudomonadota</taxon>
        <taxon>Gammaproteobacteria</taxon>
        <taxon>Lysobacterales</taxon>
        <taxon>Lysobacteraceae</taxon>
        <taxon>Thermomonas</taxon>
    </lineage>
</organism>
<dbReference type="EMBL" id="CP040871">
    <property type="protein sequence ID" value="QDA57245.1"/>
    <property type="molecule type" value="Genomic_DNA"/>
</dbReference>
<proteinExistence type="predicted"/>
<accession>A0A5B7ZRH0</accession>
<dbReference type="KEGG" id="thes:FHQ07_07930"/>
<evidence type="ECO:0000256" key="1">
    <source>
        <dbReference type="SAM" id="MobiDB-lite"/>
    </source>
</evidence>
<feature type="transmembrane region" description="Helical" evidence="2">
    <location>
        <begin position="128"/>
        <end position="146"/>
    </location>
</feature>
<dbReference type="Proteomes" id="UP000308149">
    <property type="component" value="Chromosome"/>
</dbReference>
<evidence type="ECO:0000313" key="3">
    <source>
        <dbReference type="EMBL" id="QDA57245.1"/>
    </source>
</evidence>
<feature type="transmembrane region" description="Helical" evidence="2">
    <location>
        <begin position="292"/>
        <end position="315"/>
    </location>
</feature>
<keyword evidence="2" id="KW-0812">Transmembrane</keyword>